<evidence type="ECO:0000313" key="3">
    <source>
        <dbReference type="Proteomes" id="UP001169491"/>
    </source>
</evidence>
<dbReference type="Proteomes" id="UP001169491">
    <property type="component" value="Unassembled WGS sequence"/>
</dbReference>
<proteinExistence type="predicted"/>
<gene>
    <name evidence="1" type="ORF">J6I90_08910</name>
    <name evidence="2" type="ORF">J6I92_06540</name>
</gene>
<protein>
    <submittedName>
        <fullName evidence="1">Uncharacterized protein</fullName>
    </submittedName>
</protein>
<dbReference type="AlphaFoldDB" id="A0AAW7R130"/>
<evidence type="ECO:0000313" key="1">
    <source>
        <dbReference type="EMBL" id="MDN7125003.1"/>
    </source>
</evidence>
<dbReference type="EMBL" id="JAGGJB010000004">
    <property type="protein sequence ID" value="MDN7125003.1"/>
    <property type="molecule type" value="Genomic_DNA"/>
</dbReference>
<comment type="caution">
    <text evidence="1">The sequence shown here is derived from an EMBL/GenBank/DDBJ whole genome shotgun (WGS) entry which is preliminary data.</text>
</comment>
<name>A0AAW7R130_9GAMM</name>
<dbReference type="Proteomes" id="UP001169492">
    <property type="component" value="Unassembled WGS sequence"/>
</dbReference>
<dbReference type="EMBL" id="JAGGJC010000002">
    <property type="protein sequence ID" value="MDN7129522.1"/>
    <property type="molecule type" value="Genomic_DNA"/>
</dbReference>
<organism evidence="1 4">
    <name type="scientific">Pseudidiomarina terrestris</name>
    <dbReference type="NCBI Taxonomy" id="2820060"/>
    <lineage>
        <taxon>Bacteria</taxon>
        <taxon>Pseudomonadati</taxon>
        <taxon>Pseudomonadota</taxon>
        <taxon>Gammaproteobacteria</taxon>
        <taxon>Alteromonadales</taxon>
        <taxon>Idiomarinaceae</taxon>
        <taxon>Pseudidiomarina</taxon>
    </lineage>
</organism>
<evidence type="ECO:0000313" key="4">
    <source>
        <dbReference type="Proteomes" id="UP001169492"/>
    </source>
</evidence>
<keyword evidence="3" id="KW-1185">Reference proteome</keyword>
<dbReference type="RefSeq" id="WP_301721172.1">
    <property type="nucleotide sequence ID" value="NZ_JAGGJB010000004.1"/>
</dbReference>
<sequence length="114" mass="13067">MQLRLQLQRQRKRVASGFVVASLMLGAVLFTDVGQSTLTASEKDCQKLLQNSEQPEVMQQCANRIMQNELSWSSWFSGHSRSTQFHFLDLFELLFSDSRQDQSDYSSNKKVSLS</sequence>
<accession>A0AAW7R130</accession>
<evidence type="ECO:0000313" key="2">
    <source>
        <dbReference type="EMBL" id="MDN7129522.1"/>
    </source>
</evidence>
<reference evidence="3 4" key="1">
    <citation type="submission" date="2021-03" db="EMBL/GenBank/DDBJ databases">
        <title>Pseudidiomarina terrestris, a new bacterium isolated from saline soil.</title>
        <authorList>
            <person name="Galisteo C."/>
            <person name="De La Haba R."/>
            <person name="Sanchez-Porro C."/>
            <person name="Ventosa A."/>
        </authorList>
    </citation>
    <scope>NUCLEOTIDE SEQUENCE [LARGE SCALE GENOMIC DNA]</scope>
    <source>
        <strain evidence="1 4">1APP75-32.1</strain>
        <strain evidence="3">1APR75-15</strain>
        <strain evidence="2">1ASR75-15</strain>
    </source>
</reference>